<dbReference type="EMBL" id="JAINUG010000443">
    <property type="protein sequence ID" value="KAJ8371585.1"/>
    <property type="molecule type" value="Genomic_DNA"/>
</dbReference>
<dbReference type="AlphaFoldDB" id="A0AAD7W102"/>
<evidence type="ECO:0000256" key="1">
    <source>
        <dbReference type="SAM" id="MobiDB-lite"/>
    </source>
</evidence>
<dbReference type="Proteomes" id="UP001221898">
    <property type="component" value="Unassembled WGS sequence"/>
</dbReference>
<reference evidence="2" key="1">
    <citation type="journal article" date="2023" name="Science">
        <title>Genome structures resolve the early diversification of teleost fishes.</title>
        <authorList>
            <person name="Parey E."/>
            <person name="Louis A."/>
            <person name="Montfort J."/>
            <person name="Bouchez O."/>
            <person name="Roques C."/>
            <person name="Iampietro C."/>
            <person name="Lluch J."/>
            <person name="Castinel A."/>
            <person name="Donnadieu C."/>
            <person name="Desvignes T."/>
            <person name="Floi Bucao C."/>
            <person name="Jouanno E."/>
            <person name="Wen M."/>
            <person name="Mejri S."/>
            <person name="Dirks R."/>
            <person name="Jansen H."/>
            <person name="Henkel C."/>
            <person name="Chen W.J."/>
            <person name="Zahm M."/>
            <person name="Cabau C."/>
            <person name="Klopp C."/>
            <person name="Thompson A.W."/>
            <person name="Robinson-Rechavi M."/>
            <person name="Braasch I."/>
            <person name="Lecointre G."/>
            <person name="Bobe J."/>
            <person name="Postlethwait J.H."/>
            <person name="Berthelot C."/>
            <person name="Roest Crollius H."/>
            <person name="Guiguen Y."/>
        </authorList>
    </citation>
    <scope>NUCLEOTIDE SEQUENCE</scope>
    <source>
        <strain evidence="2">NC1722</strain>
    </source>
</reference>
<feature type="compositionally biased region" description="Basic and acidic residues" evidence="1">
    <location>
        <begin position="41"/>
        <end position="63"/>
    </location>
</feature>
<feature type="region of interest" description="Disordered" evidence="1">
    <location>
        <begin position="1"/>
        <end position="63"/>
    </location>
</feature>
<comment type="caution">
    <text evidence="2">The sequence shown here is derived from an EMBL/GenBank/DDBJ whole genome shotgun (WGS) entry which is preliminary data.</text>
</comment>
<keyword evidence="3" id="KW-1185">Reference proteome</keyword>
<organism evidence="2 3">
    <name type="scientific">Aldrovandia affinis</name>
    <dbReference type="NCBI Taxonomy" id="143900"/>
    <lineage>
        <taxon>Eukaryota</taxon>
        <taxon>Metazoa</taxon>
        <taxon>Chordata</taxon>
        <taxon>Craniata</taxon>
        <taxon>Vertebrata</taxon>
        <taxon>Euteleostomi</taxon>
        <taxon>Actinopterygii</taxon>
        <taxon>Neopterygii</taxon>
        <taxon>Teleostei</taxon>
        <taxon>Notacanthiformes</taxon>
        <taxon>Halosauridae</taxon>
        <taxon>Aldrovandia</taxon>
    </lineage>
</organism>
<evidence type="ECO:0000313" key="2">
    <source>
        <dbReference type="EMBL" id="KAJ8371585.1"/>
    </source>
</evidence>
<proteinExistence type="predicted"/>
<evidence type="ECO:0000313" key="3">
    <source>
        <dbReference type="Proteomes" id="UP001221898"/>
    </source>
</evidence>
<accession>A0AAD7W102</accession>
<gene>
    <name evidence="2" type="ORF">AAFF_G00306970</name>
</gene>
<name>A0AAD7W102_9TELE</name>
<protein>
    <submittedName>
        <fullName evidence="2">Uncharacterized protein</fullName>
    </submittedName>
</protein>
<sequence length="90" mass="10107">MSVLHSPGAEVCSVSRMPHFRSKGLDEEQRGPGADSAAEAPRPDPRTMQRDTEAGSYTHERRVPPVTGPLWSFRWGSPPIALRSFWKRLH</sequence>